<proteinExistence type="predicted"/>
<name>A0A9N7US96_PLEPL</name>
<feature type="compositionally biased region" description="Basic and acidic residues" evidence="1">
    <location>
        <begin position="287"/>
        <end position="303"/>
    </location>
</feature>
<comment type="caution">
    <text evidence="2">The sequence shown here is derived from an EMBL/GenBank/DDBJ whole genome shotgun (WGS) entry which is preliminary data.</text>
</comment>
<dbReference type="EMBL" id="CADEAL010002108">
    <property type="protein sequence ID" value="CAB1438064.1"/>
    <property type="molecule type" value="Genomic_DNA"/>
</dbReference>
<keyword evidence="3" id="KW-1185">Reference proteome</keyword>
<evidence type="ECO:0000313" key="2">
    <source>
        <dbReference type="EMBL" id="CAB1438064.1"/>
    </source>
</evidence>
<organism evidence="2 3">
    <name type="scientific">Pleuronectes platessa</name>
    <name type="common">European plaice</name>
    <dbReference type="NCBI Taxonomy" id="8262"/>
    <lineage>
        <taxon>Eukaryota</taxon>
        <taxon>Metazoa</taxon>
        <taxon>Chordata</taxon>
        <taxon>Craniata</taxon>
        <taxon>Vertebrata</taxon>
        <taxon>Euteleostomi</taxon>
        <taxon>Actinopterygii</taxon>
        <taxon>Neopterygii</taxon>
        <taxon>Teleostei</taxon>
        <taxon>Neoteleostei</taxon>
        <taxon>Acanthomorphata</taxon>
        <taxon>Carangaria</taxon>
        <taxon>Pleuronectiformes</taxon>
        <taxon>Pleuronectoidei</taxon>
        <taxon>Pleuronectidae</taxon>
        <taxon>Pleuronectes</taxon>
    </lineage>
</organism>
<evidence type="ECO:0000313" key="3">
    <source>
        <dbReference type="Proteomes" id="UP001153269"/>
    </source>
</evidence>
<sequence>MESTERTCVLQGSSRWMQHLYHTQHLHLLLRAPPGGCSFSSDLTQQLHLLLRAPGGCSFSSCLRQQLHLLLSDRGPHMRSEISLLLPEATAKAASTRSLEEEVELLCEVTVDAASTWRSPEEELHVTLRRIQLNADVLSCIELLETQAGLEPLAAGGDKTPSSTCPDVLSAADQLQLPDPVQRNLLPLLAEGLKSGSPGAGQTVAFIFLGRLNANRNQYPVPPSKFRGNLFHGLDEGNKGEEVVERVSTACSANQLKCQSAAAGSSSTSPIPLSRCFLFAASCRERDGEKHTDNQKGGEEEIRRRRRRREVQADLSTVDLMWVVAELRPPQARAAQMEEEAQMRR</sequence>
<reference evidence="2" key="1">
    <citation type="submission" date="2020-03" db="EMBL/GenBank/DDBJ databases">
        <authorList>
            <person name="Weist P."/>
        </authorList>
    </citation>
    <scope>NUCLEOTIDE SEQUENCE</scope>
</reference>
<feature type="region of interest" description="Disordered" evidence="1">
    <location>
        <begin position="287"/>
        <end position="308"/>
    </location>
</feature>
<dbReference type="AlphaFoldDB" id="A0A9N7US96"/>
<gene>
    <name evidence="2" type="ORF">PLEPLA_LOCUS26029</name>
</gene>
<evidence type="ECO:0000256" key="1">
    <source>
        <dbReference type="SAM" id="MobiDB-lite"/>
    </source>
</evidence>
<accession>A0A9N7US96</accession>
<protein>
    <submittedName>
        <fullName evidence="2">Uncharacterized protein</fullName>
    </submittedName>
</protein>
<dbReference type="Proteomes" id="UP001153269">
    <property type="component" value="Unassembled WGS sequence"/>
</dbReference>